<name>A0ABD3FF84_9STRA</name>
<dbReference type="EMBL" id="JBIMZQ010000024">
    <property type="protein sequence ID" value="KAL3664361.1"/>
    <property type="molecule type" value="Genomic_DNA"/>
</dbReference>
<comment type="caution">
    <text evidence="1">The sequence shown here is derived from an EMBL/GenBank/DDBJ whole genome shotgun (WGS) entry which is preliminary data.</text>
</comment>
<gene>
    <name evidence="1" type="ORF">V7S43_010685</name>
</gene>
<protein>
    <submittedName>
        <fullName evidence="1">Uncharacterized protein</fullName>
    </submittedName>
</protein>
<proteinExistence type="predicted"/>
<organism evidence="1 2">
    <name type="scientific">Phytophthora oleae</name>
    <dbReference type="NCBI Taxonomy" id="2107226"/>
    <lineage>
        <taxon>Eukaryota</taxon>
        <taxon>Sar</taxon>
        <taxon>Stramenopiles</taxon>
        <taxon>Oomycota</taxon>
        <taxon>Peronosporomycetes</taxon>
        <taxon>Peronosporales</taxon>
        <taxon>Peronosporaceae</taxon>
        <taxon>Phytophthora</taxon>
    </lineage>
</organism>
<keyword evidence="2" id="KW-1185">Reference proteome</keyword>
<evidence type="ECO:0000313" key="1">
    <source>
        <dbReference type="EMBL" id="KAL3664361.1"/>
    </source>
</evidence>
<reference evidence="1 2" key="1">
    <citation type="submission" date="2024-09" db="EMBL/GenBank/DDBJ databases">
        <title>Genome sequencing and assembly of Phytophthora oleae, isolate VK10A, causative agent of rot of olive drupes.</title>
        <authorList>
            <person name="Conti Taguali S."/>
            <person name="Riolo M."/>
            <person name="La Spada F."/>
            <person name="Cacciola S.O."/>
            <person name="Dionisio G."/>
        </authorList>
    </citation>
    <scope>NUCLEOTIDE SEQUENCE [LARGE SCALE GENOMIC DNA]</scope>
    <source>
        <strain evidence="1 2">VK10A</strain>
    </source>
</reference>
<dbReference type="Proteomes" id="UP001632037">
    <property type="component" value="Unassembled WGS sequence"/>
</dbReference>
<evidence type="ECO:0000313" key="2">
    <source>
        <dbReference type="Proteomes" id="UP001632037"/>
    </source>
</evidence>
<dbReference type="AlphaFoldDB" id="A0ABD3FF84"/>
<sequence length="70" mass="8339">MESDVVATKPKTLTDFKSLSVREDEFRLDSLSMTRQSDNPIVMTPNIHEFWKEFGEFPPYYFVRMEEVVF</sequence>
<accession>A0ABD3FF84</accession>